<name>A0A3B0YE32_9ZZZZ</name>
<accession>A0A3B0YE32</accession>
<sequence>MPTYEQYLKELKKSQKQLGFKHKLITVLSHKGELKIDLYGPSIFLEKIPPLIEAIVKAPYNAALFSALAVAKKPLSLIHMKDRSLLSAGAIREDLPWYKFLSVQKVREMAIYFNVEGYVKPISVECRQGNKVLSFKKRDDLKFTLVHEFFHLWNEIEPQRIPKKGYLPRYMSSPKLQSELWATRYTNGWRYKETRCVRRLYGRMNYVVDSVSNYR</sequence>
<protein>
    <submittedName>
        <fullName evidence="1">Uncharacterized protein</fullName>
    </submittedName>
</protein>
<organism evidence="1">
    <name type="scientific">hydrothermal vent metagenome</name>
    <dbReference type="NCBI Taxonomy" id="652676"/>
    <lineage>
        <taxon>unclassified sequences</taxon>
        <taxon>metagenomes</taxon>
        <taxon>ecological metagenomes</taxon>
    </lineage>
</organism>
<dbReference type="AlphaFoldDB" id="A0A3B0YE32"/>
<proteinExistence type="predicted"/>
<gene>
    <name evidence="1" type="ORF">MNBD_GAMMA10-294</name>
</gene>
<reference evidence="1" key="1">
    <citation type="submission" date="2018-06" db="EMBL/GenBank/DDBJ databases">
        <authorList>
            <person name="Zhirakovskaya E."/>
        </authorList>
    </citation>
    <scope>NUCLEOTIDE SEQUENCE</scope>
</reference>
<dbReference type="EMBL" id="UOFJ01000248">
    <property type="protein sequence ID" value="VAW67024.1"/>
    <property type="molecule type" value="Genomic_DNA"/>
</dbReference>
<evidence type="ECO:0000313" key="1">
    <source>
        <dbReference type="EMBL" id="VAW67024.1"/>
    </source>
</evidence>